<dbReference type="PROSITE" id="PS51194">
    <property type="entry name" value="HELICASE_CTER"/>
    <property type="match status" value="1"/>
</dbReference>
<comment type="similarity">
    <text evidence="9">In the N-terminal section; belongs to the UvrB family.</text>
</comment>
<keyword evidence="14" id="KW-1185">Reference proteome</keyword>
<dbReference type="Pfam" id="PF00271">
    <property type="entry name" value="Helicase_C"/>
    <property type="match status" value="1"/>
</dbReference>
<dbReference type="Pfam" id="PF03461">
    <property type="entry name" value="TRCF"/>
    <property type="match status" value="1"/>
</dbReference>
<evidence type="ECO:0000256" key="3">
    <source>
        <dbReference type="ARBA" id="ARBA00022763"/>
    </source>
</evidence>
<dbReference type="SUPFAM" id="SSF52540">
    <property type="entry name" value="P-loop containing nucleoside triphosphate hydrolases"/>
    <property type="match status" value="4"/>
</dbReference>
<dbReference type="PANTHER" id="PTHR47964">
    <property type="entry name" value="ATP-DEPENDENT DNA HELICASE HOMOLOG RECG, CHLOROPLASTIC"/>
    <property type="match status" value="1"/>
</dbReference>
<dbReference type="EC" id="3.6.4.-" evidence="9"/>
<comment type="subcellular location">
    <subcellularLocation>
        <location evidence="9">Cytoplasm</location>
    </subcellularLocation>
</comment>
<dbReference type="OrthoDB" id="9804325at2"/>
<dbReference type="GO" id="GO:0003684">
    <property type="term" value="F:damaged DNA binding"/>
    <property type="evidence" value="ECO:0007669"/>
    <property type="project" value="InterPro"/>
</dbReference>
<gene>
    <name evidence="9" type="primary">mfd</name>
    <name evidence="13" type="ORF">SAMN05216456_3450</name>
</gene>
<keyword evidence="1 9" id="KW-0963">Cytoplasm</keyword>
<dbReference type="Gene3D" id="3.40.50.300">
    <property type="entry name" value="P-loop containing nucleotide triphosphate hydrolases"/>
    <property type="match status" value="2"/>
</dbReference>
<sequence>MDKRDNPAMPAPLSPAGVPNQEAAQAKPPTQAPAAAVGFRLAQAFTGSSGSLCYIASSERRSEETARALACFAPEADRVHLRPWDCLPYDRARPSSESMGRRMASLRRLAEPSSVKYLVLTSPQAIVQKVPPRAVVAKALLTLRAGDGLDREAFERFVLATGYVIDDRVDEPGEVALRGNVVEVFPADADAPIRITEEDGTMASMTRYDARSQRSLDEITVLDLGPASELIADEPCEGEADEHRIGEWYDALETVFDYLPDARLVASSATLERIEEIFEQIQEAHATASEFGGARKPRPVDELYLDAAAWRKASNKAGTLDLDLDGLEAVPDFSAARSAGSALSKFVEEQLTLKRAVVICGSSAEAGPLQRILRRQRIEAEELDGAIFDICGTAGVFTASFDLDEGFIDAEAGLAVVAAADVLGTRLHQTRSAEDLLAPVELRVGDVVVHEDHGVGILEDLTRIEVDGLAQDTIRLGYHGGATLMVPVEDFSKVWRYGAEPEAVTLDRLNTDAWHKKRAKVSAEIEEAAARLAELAEDRLAAKAPVLRTPKSAYQRLAARFPYAETPDQAAAIAAVLDDIGSGRQMNRLICGDVGFGKTEVALRAAAAAALAGKQVAMVAPTTVLARQHLHSFERRFAGTDISVGHLSRLNSAAENKQVKTQLESGELRIVVATHAIAADDVSMPELGLVILDEEQRFGARIKRQLHEMAQGVHMLSMSATPIPRTLQAAMVGLQDASIIATPPARRRPIRTFFVPYDAASARTALLREKRRNGQSFVVVPRIEDIETLAAELARIVPDLVVVKAHGELPAKEIDTVLLGFANGEGDVLLATNIIESGLDVPRANTMLIWRADRFGLAQLHQLRGRVGRGRAQGIAYLYTEPDQEISETTRARLSTLEAFDRLGAGFEISARDLELRGAGDLLGEDQAGHLHLIGASLYQQLLEQALRRAKGEQAETMRTARLNLGLSGSFPVDYLPEAVLRINLYARLQRLRRAEEIDDFADELEDRFGERPAEVDLLLDLARFGIKAADLGVVQIDAGPLAIALTPADKRAAKRLAAASKTFEATGERLVHKLAEGTQPLEALTALLDQLTAAIKR</sequence>
<dbReference type="Gene3D" id="3.90.1150.50">
    <property type="entry name" value="Transcription-repair-coupling factor, D7 domain"/>
    <property type="match status" value="1"/>
</dbReference>
<dbReference type="AlphaFoldDB" id="A0A1I7NUY8"/>
<feature type="domain" description="Helicase C-terminal" evidence="12">
    <location>
        <begin position="761"/>
        <end position="915"/>
    </location>
</feature>
<dbReference type="InterPro" id="IPR011545">
    <property type="entry name" value="DEAD/DEAH_box_helicase_dom"/>
</dbReference>
<proteinExistence type="inferred from homology"/>
<dbReference type="InterPro" id="IPR005118">
    <property type="entry name" value="TRCF_C"/>
</dbReference>
<dbReference type="GO" id="GO:0006355">
    <property type="term" value="P:regulation of DNA-templated transcription"/>
    <property type="evidence" value="ECO:0007669"/>
    <property type="project" value="UniProtKB-UniRule"/>
</dbReference>
<dbReference type="Gene3D" id="2.40.10.170">
    <property type="match status" value="1"/>
</dbReference>
<organism evidence="13 14">
    <name type="scientific">Devosia crocina</name>
    <dbReference type="NCBI Taxonomy" id="429728"/>
    <lineage>
        <taxon>Bacteria</taxon>
        <taxon>Pseudomonadati</taxon>
        <taxon>Pseudomonadota</taxon>
        <taxon>Alphaproteobacteria</taxon>
        <taxon>Hyphomicrobiales</taxon>
        <taxon>Devosiaceae</taxon>
        <taxon>Devosia</taxon>
    </lineage>
</organism>
<evidence type="ECO:0000256" key="4">
    <source>
        <dbReference type="ARBA" id="ARBA00022801"/>
    </source>
</evidence>
<evidence type="ECO:0000313" key="14">
    <source>
        <dbReference type="Proteomes" id="UP000199074"/>
    </source>
</evidence>
<feature type="compositionally biased region" description="Low complexity" evidence="10">
    <location>
        <begin position="21"/>
        <end position="31"/>
    </location>
</feature>
<keyword evidence="5 13" id="KW-0347">Helicase</keyword>
<dbReference type="InterPro" id="IPR004576">
    <property type="entry name" value="Mfd"/>
</dbReference>
<dbReference type="EMBL" id="FPCK01000004">
    <property type="protein sequence ID" value="SFV38464.1"/>
    <property type="molecule type" value="Genomic_DNA"/>
</dbReference>
<accession>A0A1I7NUY8</accession>
<dbReference type="Gene3D" id="3.30.2060.10">
    <property type="entry name" value="Penicillin-binding protein 1b domain"/>
    <property type="match status" value="1"/>
</dbReference>
<protein>
    <recommendedName>
        <fullName evidence="9">Transcription-repair-coupling factor</fullName>
        <shortName evidence="9">TRCF</shortName>
        <ecNumber evidence="9">3.6.4.-</ecNumber>
    </recommendedName>
</protein>
<evidence type="ECO:0000256" key="2">
    <source>
        <dbReference type="ARBA" id="ARBA00022741"/>
    </source>
</evidence>
<dbReference type="Proteomes" id="UP000199074">
    <property type="component" value="Unassembled WGS sequence"/>
</dbReference>
<evidence type="ECO:0000256" key="7">
    <source>
        <dbReference type="ARBA" id="ARBA00023125"/>
    </source>
</evidence>
<dbReference type="SMART" id="SM00982">
    <property type="entry name" value="TRCF"/>
    <property type="match status" value="1"/>
</dbReference>
<keyword evidence="7 9" id="KW-0238">DNA-binding</keyword>
<keyword evidence="2 9" id="KW-0547">Nucleotide-binding</keyword>
<dbReference type="SMART" id="SM00487">
    <property type="entry name" value="DEXDc"/>
    <property type="match status" value="1"/>
</dbReference>
<keyword evidence="3 9" id="KW-0227">DNA damage</keyword>
<dbReference type="PROSITE" id="PS51192">
    <property type="entry name" value="HELICASE_ATP_BIND_1"/>
    <property type="match status" value="1"/>
</dbReference>
<dbReference type="InterPro" id="IPR001650">
    <property type="entry name" value="Helicase_C-like"/>
</dbReference>
<dbReference type="HAMAP" id="MF_00969">
    <property type="entry name" value="TRCF"/>
    <property type="match status" value="1"/>
</dbReference>
<dbReference type="InterPro" id="IPR036101">
    <property type="entry name" value="CarD-like/TRCF_RID_sf"/>
</dbReference>
<dbReference type="STRING" id="429728.SAMN05216456_3450"/>
<dbReference type="GO" id="GO:0005737">
    <property type="term" value="C:cytoplasm"/>
    <property type="evidence" value="ECO:0007669"/>
    <property type="project" value="UniProtKB-SubCell"/>
</dbReference>
<evidence type="ECO:0000256" key="8">
    <source>
        <dbReference type="ARBA" id="ARBA00023204"/>
    </source>
</evidence>
<dbReference type="SUPFAM" id="SSF143517">
    <property type="entry name" value="TRCF domain-like"/>
    <property type="match status" value="1"/>
</dbReference>
<dbReference type="SMART" id="SM01058">
    <property type="entry name" value="CarD_TRCF"/>
    <property type="match status" value="1"/>
</dbReference>
<dbReference type="Pfam" id="PF17757">
    <property type="entry name" value="UvrB_inter"/>
    <property type="match status" value="1"/>
</dbReference>
<dbReference type="InterPro" id="IPR037235">
    <property type="entry name" value="TRCF-like_C_D7"/>
</dbReference>
<evidence type="ECO:0000259" key="12">
    <source>
        <dbReference type="PROSITE" id="PS51194"/>
    </source>
</evidence>
<dbReference type="SUPFAM" id="SSF141259">
    <property type="entry name" value="CarD-like"/>
    <property type="match status" value="1"/>
</dbReference>
<dbReference type="InterPro" id="IPR041471">
    <property type="entry name" value="UvrB_inter"/>
</dbReference>
<dbReference type="Pfam" id="PF00270">
    <property type="entry name" value="DEAD"/>
    <property type="match status" value="1"/>
</dbReference>
<dbReference type="PANTHER" id="PTHR47964:SF1">
    <property type="entry name" value="ATP-DEPENDENT DNA HELICASE HOMOLOG RECG, CHLOROPLASTIC"/>
    <property type="match status" value="1"/>
</dbReference>
<feature type="region of interest" description="Disordered" evidence="10">
    <location>
        <begin position="1"/>
        <end position="31"/>
    </location>
</feature>
<evidence type="ECO:0000256" key="10">
    <source>
        <dbReference type="SAM" id="MobiDB-lite"/>
    </source>
</evidence>
<keyword evidence="6 9" id="KW-0067">ATP-binding</keyword>
<dbReference type="InterPro" id="IPR003711">
    <property type="entry name" value="CarD-like/TRCF_RID"/>
</dbReference>
<dbReference type="GO" id="GO:0016787">
    <property type="term" value="F:hydrolase activity"/>
    <property type="evidence" value="ECO:0007669"/>
    <property type="project" value="UniProtKB-KW"/>
</dbReference>
<dbReference type="GO" id="GO:0005524">
    <property type="term" value="F:ATP binding"/>
    <property type="evidence" value="ECO:0007669"/>
    <property type="project" value="UniProtKB-UniRule"/>
</dbReference>
<name>A0A1I7NUY8_9HYPH</name>
<dbReference type="Pfam" id="PF02559">
    <property type="entry name" value="CarD_TRCF_RID"/>
    <property type="match status" value="1"/>
</dbReference>
<evidence type="ECO:0000256" key="6">
    <source>
        <dbReference type="ARBA" id="ARBA00022840"/>
    </source>
</evidence>
<dbReference type="RefSeq" id="WP_139232620.1">
    <property type="nucleotide sequence ID" value="NZ_FPCK01000004.1"/>
</dbReference>
<dbReference type="InterPro" id="IPR027417">
    <property type="entry name" value="P-loop_NTPase"/>
</dbReference>
<reference evidence="13 14" key="1">
    <citation type="submission" date="2016-10" db="EMBL/GenBank/DDBJ databases">
        <authorList>
            <person name="de Groot N.N."/>
        </authorList>
    </citation>
    <scope>NUCLEOTIDE SEQUENCE [LARGE SCALE GENOMIC DNA]</scope>
    <source>
        <strain evidence="13 14">IPL20</strain>
    </source>
</reference>
<dbReference type="SMART" id="SM00490">
    <property type="entry name" value="HELICc"/>
    <property type="match status" value="1"/>
</dbReference>
<dbReference type="InterPro" id="IPR014001">
    <property type="entry name" value="Helicase_ATP-bd"/>
</dbReference>
<dbReference type="GO" id="GO:0000716">
    <property type="term" value="P:transcription-coupled nucleotide-excision repair, DNA damage recognition"/>
    <property type="evidence" value="ECO:0007669"/>
    <property type="project" value="UniProtKB-UniRule"/>
</dbReference>
<comment type="similarity">
    <text evidence="9">In the C-terminal section; belongs to the helicase family. RecG subfamily.</text>
</comment>
<comment type="function">
    <text evidence="9">Couples transcription and DNA repair by recognizing RNA polymerase (RNAP) stalled at DNA lesions. Mediates ATP-dependent release of RNAP and its truncated transcript from the DNA, and recruitment of nucleotide excision repair machinery to the damaged site.</text>
</comment>
<dbReference type="Gene3D" id="3.40.50.11180">
    <property type="match status" value="2"/>
</dbReference>
<dbReference type="InterPro" id="IPR047112">
    <property type="entry name" value="RecG/Mfd"/>
</dbReference>
<evidence type="ECO:0000313" key="13">
    <source>
        <dbReference type="EMBL" id="SFV38464.1"/>
    </source>
</evidence>
<dbReference type="GO" id="GO:0003678">
    <property type="term" value="F:DNA helicase activity"/>
    <property type="evidence" value="ECO:0007669"/>
    <property type="project" value="TreeGrafter"/>
</dbReference>
<keyword evidence="4 9" id="KW-0378">Hydrolase</keyword>
<evidence type="ECO:0000256" key="9">
    <source>
        <dbReference type="HAMAP-Rule" id="MF_00969"/>
    </source>
</evidence>
<evidence type="ECO:0000259" key="11">
    <source>
        <dbReference type="PROSITE" id="PS51192"/>
    </source>
</evidence>
<feature type="domain" description="Helicase ATP-binding" evidence="11">
    <location>
        <begin position="579"/>
        <end position="740"/>
    </location>
</feature>
<keyword evidence="8 9" id="KW-0234">DNA repair</keyword>
<evidence type="ECO:0000256" key="1">
    <source>
        <dbReference type="ARBA" id="ARBA00022490"/>
    </source>
</evidence>
<evidence type="ECO:0000256" key="5">
    <source>
        <dbReference type="ARBA" id="ARBA00022806"/>
    </source>
</evidence>